<dbReference type="RefSeq" id="WP_066629409.1">
    <property type="nucleotide sequence ID" value="NZ_FQXL01000018.1"/>
</dbReference>
<comment type="subcellular location">
    <subcellularLocation>
        <location evidence="1">Cell membrane</location>
        <topology evidence="1">Multi-pass membrane protein</topology>
    </subcellularLocation>
</comment>
<name>A0A162R528_9CLOT</name>
<evidence type="ECO:0000256" key="5">
    <source>
        <dbReference type="ARBA" id="ARBA00023136"/>
    </source>
</evidence>
<protein>
    <recommendedName>
        <fullName evidence="7">DUF2179 domain-containing protein</fullName>
    </recommendedName>
</protein>
<evidence type="ECO:0000256" key="4">
    <source>
        <dbReference type="ARBA" id="ARBA00022989"/>
    </source>
</evidence>
<accession>A0A162R528</accession>
<keyword evidence="4 6" id="KW-1133">Transmembrane helix</keyword>
<dbReference type="STRING" id="1121326.CLMAG_53410"/>
<dbReference type="Gene3D" id="3.30.70.120">
    <property type="match status" value="1"/>
</dbReference>
<evidence type="ECO:0000256" key="3">
    <source>
        <dbReference type="ARBA" id="ARBA00022692"/>
    </source>
</evidence>
<evidence type="ECO:0000259" key="7">
    <source>
        <dbReference type="Pfam" id="PF10035"/>
    </source>
</evidence>
<evidence type="ECO:0000313" key="8">
    <source>
        <dbReference type="EMBL" id="KZL89437.1"/>
    </source>
</evidence>
<sequence>MKNKLLNLAMIVCGIFLFSFALNVFFSPYHIVPGGVSGLAIVLEYITHVRKSIIIGVLNIPIFLLGLLILGKKFVANTVLGVFLVPVFVELTSSIGIITKDVLLATILGGVTAGVGIGMLLTNQASLGGTDTIAKMISKYIPKPVGKIMMSMDLLIVLSTLLVFGIEETLYGIVAVYIICRVLDIYIKGFKDSKTVFIISDKIEDINKSILVELNGRTTKLETRGGYTNKESIVLMCIVSNSELIKLKQIVKNIDEDALVLVQDSYEVYGKGFGLA</sequence>
<dbReference type="Proteomes" id="UP000076603">
    <property type="component" value="Unassembled WGS sequence"/>
</dbReference>
<keyword evidence="3 6" id="KW-0812">Transmembrane</keyword>
<organism evidence="8 9">
    <name type="scientific">Clostridium magnum DSM 2767</name>
    <dbReference type="NCBI Taxonomy" id="1121326"/>
    <lineage>
        <taxon>Bacteria</taxon>
        <taxon>Bacillati</taxon>
        <taxon>Bacillota</taxon>
        <taxon>Clostridia</taxon>
        <taxon>Eubacteriales</taxon>
        <taxon>Clostridiaceae</taxon>
        <taxon>Clostridium</taxon>
    </lineage>
</organism>
<keyword evidence="5 6" id="KW-0472">Membrane</keyword>
<dbReference type="PATRIC" id="fig|1121326.3.peg.5403"/>
<dbReference type="GO" id="GO:0005886">
    <property type="term" value="C:plasma membrane"/>
    <property type="evidence" value="ECO:0007669"/>
    <property type="project" value="UniProtKB-SubCell"/>
</dbReference>
<dbReference type="InterPro" id="IPR003740">
    <property type="entry name" value="YitT"/>
</dbReference>
<dbReference type="EMBL" id="LWAE01000009">
    <property type="protein sequence ID" value="KZL89437.1"/>
    <property type="molecule type" value="Genomic_DNA"/>
</dbReference>
<dbReference type="OrthoDB" id="3180973at2"/>
<feature type="transmembrane region" description="Helical" evidence="6">
    <location>
        <begin position="7"/>
        <end position="32"/>
    </location>
</feature>
<keyword evidence="9" id="KW-1185">Reference proteome</keyword>
<dbReference type="AlphaFoldDB" id="A0A162R528"/>
<dbReference type="PANTHER" id="PTHR33545">
    <property type="entry name" value="UPF0750 MEMBRANE PROTEIN YITT-RELATED"/>
    <property type="match status" value="1"/>
</dbReference>
<feature type="domain" description="DUF2179" evidence="7">
    <location>
        <begin position="219"/>
        <end position="270"/>
    </location>
</feature>
<feature type="transmembrane region" description="Helical" evidence="6">
    <location>
        <begin position="78"/>
        <end position="98"/>
    </location>
</feature>
<dbReference type="CDD" id="cd16380">
    <property type="entry name" value="YitT_C"/>
    <property type="match status" value="1"/>
</dbReference>
<proteinExistence type="predicted"/>
<dbReference type="PIRSF" id="PIRSF006483">
    <property type="entry name" value="Membrane_protein_YitT"/>
    <property type="match status" value="1"/>
</dbReference>
<feature type="transmembrane region" description="Helical" evidence="6">
    <location>
        <begin position="104"/>
        <end position="123"/>
    </location>
</feature>
<dbReference type="InterPro" id="IPR051461">
    <property type="entry name" value="UPF0750_membrane"/>
</dbReference>
<gene>
    <name evidence="8" type="ORF">CLMAG_53410</name>
</gene>
<keyword evidence="2" id="KW-1003">Cell membrane</keyword>
<dbReference type="PANTHER" id="PTHR33545:SF9">
    <property type="entry name" value="UPF0750 MEMBRANE PROTEIN YITE"/>
    <property type="match status" value="1"/>
</dbReference>
<dbReference type="Pfam" id="PF10035">
    <property type="entry name" value="DUF2179"/>
    <property type="match status" value="1"/>
</dbReference>
<evidence type="ECO:0000313" key="9">
    <source>
        <dbReference type="Proteomes" id="UP000076603"/>
    </source>
</evidence>
<dbReference type="InterPro" id="IPR019264">
    <property type="entry name" value="DUF2179"/>
</dbReference>
<evidence type="ECO:0000256" key="2">
    <source>
        <dbReference type="ARBA" id="ARBA00022475"/>
    </source>
</evidence>
<dbReference type="Pfam" id="PF02588">
    <property type="entry name" value="YitT_membrane"/>
    <property type="match status" value="1"/>
</dbReference>
<comment type="caution">
    <text evidence="8">The sequence shown here is derived from an EMBL/GenBank/DDBJ whole genome shotgun (WGS) entry which is preliminary data.</text>
</comment>
<evidence type="ECO:0000256" key="6">
    <source>
        <dbReference type="SAM" id="Phobius"/>
    </source>
</evidence>
<dbReference type="InterPro" id="IPR015867">
    <property type="entry name" value="N-reg_PII/ATP_PRibTrfase_C"/>
</dbReference>
<feature type="transmembrane region" description="Helical" evidence="6">
    <location>
        <begin position="52"/>
        <end position="71"/>
    </location>
</feature>
<evidence type="ECO:0000256" key="1">
    <source>
        <dbReference type="ARBA" id="ARBA00004651"/>
    </source>
</evidence>
<reference evidence="8 9" key="1">
    <citation type="submission" date="2016-04" db="EMBL/GenBank/DDBJ databases">
        <title>Genome sequence of Clostridium magnum DSM 2767.</title>
        <authorList>
            <person name="Poehlein A."/>
            <person name="Uhlig R."/>
            <person name="Fischer R."/>
            <person name="Bahl H."/>
            <person name="Daniel R."/>
        </authorList>
    </citation>
    <scope>NUCLEOTIDE SEQUENCE [LARGE SCALE GENOMIC DNA]</scope>
    <source>
        <strain evidence="8 9">DSM 2767</strain>
    </source>
</reference>